<evidence type="ECO:0000256" key="5">
    <source>
        <dbReference type="ARBA" id="ARBA00022857"/>
    </source>
</evidence>
<dbReference type="Proteomes" id="UP001583177">
    <property type="component" value="Unassembled WGS sequence"/>
</dbReference>
<keyword evidence="5" id="KW-0521">NADP</keyword>
<comment type="similarity">
    <text evidence="2">Belongs to the FAD-binding monooxygenase family.</text>
</comment>
<keyword evidence="6" id="KW-0560">Oxidoreductase</keyword>
<organism evidence="8 9">
    <name type="scientific">Diaporthe australafricana</name>
    <dbReference type="NCBI Taxonomy" id="127596"/>
    <lineage>
        <taxon>Eukaryota</taxon>
        <taxon>Fungi</taxon>
        <taxon>Dikarya</taxon>
        <taxon>Ascomycota</taxon>
        <taxon>Pezizomycotina</taxon>
        <taxon>Sordariomycetes</taxon>
        <taxon>Sordariomycetidae</taxon>
        <taxon>Diaporthales</taxon>
        <taxon>Diaporthaceae</taxon>
        <taxon>Diaporthe</taxon>
    </lineage>
</organism>
<evidence type="ECO:0000256" key="6">
    <source>
        <dbReference type="ARBA" id="ARBA00023002"/>
    </source>
</evidence>
<dbReference type="PANTHER" id="PTHR43098">
    <property type="entry name" value="L-ORNITHINE N(5)-MONOOXYGENASE-RELATED"/>
    <property type="match status" value="1"/>
</dbReference>
<dbReference type="SUPFAM" id="SSF51905">
    <property type="entry name" value="FAD/NAD(P)-binding domain"/>
    <property type="match status" value="2"/>
</dbReference>
<accession>A0ABR3W1L6</accession>
<keyword evidence="3" id="KW-0285">Flavoprotein</keyword>
<dbReference type="PANTHER" id="PTHR43098:SF2">
    <property type="entry name" value="FAD-BINDING MONOOXYGENASE AUSB-RELATED"/>
    <property type="match status" value="1"/>
</dbReference>
<evidence type="ECO:0000256" key="3">
    <source>
        <dbReference type="ARBA" id="ARBA00022630"/>
    </source>
</evidence>
<evidence type="ECO:0000256" key="2">
    <source>
        <dbReference type="ARBA" id="ARBA00010139"/>
    </source>
</evidence>
<gene>
    <name evidence="8" type="ORF">Daus18300_012721</name>
</gene>
<keyword evidence="9" id="KW-1185">Reference proteome</keyword>
<comment type="cofactor">
    <cofactor evidence="1">
        <name>FAD</name>
        <dbReference type="ChEBI" id="CHEBI:57692"/>
    </cofactor>
</comment>
<name>A0ABR3W1L6_9PEZI</name>
<evidence type="ECO:0000313" key="8">
    <source>
        <dbReference type="EMBL" id="KAL1850987.1"/>
    </source>
</evidence>
<comment type="caution">
    <text evidence="8">The sequence shown here is derived from an EMBL/GenBank/DDBJ whole genome shotgun (WGS) entry which is preliminary data.</text>
</comment>
<proteinExistence type="inferred from homology"/>
<sequence>MSPHDNGGMAAGGVGDAPPDAGAIMQKYSEEAQKRVLHRPQGIAHYADLRAIKSGRFHTLAEDPWADHDALNAREPPLKDGDKVKVLVLGGGFGALLSAVRLIQQGFVADDIRFVDSAGGFGGTWYWNRYPGLHCDVESYIYLPFLEETGYVPKKKYAPGYEILEHTERIAKHWNLTDKGLFRTQVNDLTWNEDGKTWTVSLTESRGPGQSPRDLKVQAQYFITASGVLSRPQVPKISGLESFAGDMFHTSRWDWSVTGGTPADADMSKLKDKRVGVIGTGATAIQVVPNLARHVKELHVFQRTPAAVHRRGQRETDPHEWKTQIAPRKGWQDERTVNFTTYVCRNDGPGGLNLVGDDWTKIDAYHAILGSTRKPPVAPTPEAIGAHIAEFVGMDLPHGEALRKRVDDIVEDRDTAAKLKPWYNSWCKRPTFSDEYLQAFNLPNVHLVDTDGRSVDSATEKGLVFDGKEYPLDVLVLSTGFVSPGAGGGDPARRSGIRVSGRNGLLFQDKWEARGATTLHGITSHDFPNLFFLSPLQAGSAPNNVHMLDVQAKQIAYILGQAKERDAATVEASAEEEEAWSMQCMAGAAYYAAIPMCTPGYMTNEGEGFGKQPDMAEAMKKGRASPCSGGLLSYDKILAEWREKGDLAGVVIE</sequence>
<protein>
    <recommendedName>
        <fullName evidence="10">L-ornithine N(5)-monooxygenase</fullName>
    </recommendedName>
</protein>
<evidence type="ECO:0000256" key="4">
    <source>
        <dbReference type="ARBA" id="ARBA00022827"/>
    </source>
</evidence>
<dbReference type="Gene3D" id="3.50.50.60">
    <property type="entry name" value="FAD/NAD(P)-binding domain"/>
    <property type="match status" value="2"/>
</dbReference>
<evidence type="ECO:0008006" key="10">
    <source>
        <dbReference type="Google" id="ProtNLM"/>
    </source>
</evidence>
<dbReference type="InterPro" id="IPR036188">
    <property type="entry name" value="FAD/NAD-bd_sf"/>
</dbReference>
<dbReference type="InterPro" id="IPR050775">
    <property type="entry name" value="FAD-binding_Monooxygenases"/>
</dbReference>
<evidence type="ECO:0000256" key="7">
    <source>
        <dbReference type="SAM" id="MobiDB-lite"/>
    </source>
</evidence>
<evidence type="ECO:0000313" key="9">
    <source>
        <dbReference type="Proteomes" id="UP001583177"/>
    </source>
</evidence>
<feature type="region of interest" description="Disordered" evidence="7">
    <location>
        <begin position="1"/>
        <end position="22"/>
    </location>
</feature>
<keyword evidence="4" id="KW-0274">FAD</keyword>
<reference evidence="8 9" key="1">
    <citation type="journal article" date="2024" name="IMA Fungus">
        <title>IMA Genome - F19 : A genome assembly and annotation guide to empower mycologists, including annotated draft genome sequences of Ceratocystis pirilliformis, Diaporthe australafricana, Fusarium ophioides, Paecilomyces lecythidis, and Sporothrix stenoceras.</title>
        <authorList>
            <person name="Aylward J."/>
            <person name="Wilson A.M."/>
            <person name="Visagie C.M."/>
            <person name="Spraker J."/>
            <person name="Barnes I."/>
            <person name="Buitendag C."/>
            <person name="Ceriani C."/>
            <person name="Del Mar Angel L."/>
            <person name="du Plessis D."/>
            <person name="Fuchs T."/>
            <person name="Gasser K."/>
            <person name="Kramer D."/>
            <person name="Li W."/>
            <person name="Munsamy K."/>
            <person name="Piso A."/>
            <person name="Price J.L."/>
            <person name="Sonnekus B."/>
            <person name="Thomas C."/>
            <person name="van der Nest A."/>
            <person name="van Dijk A."/>
            <person name="van Heerden A."/>
            <person name="van Vuuren N."/>
            <person name="Yilmaz N."/>
            <person name="Duong T.A."/>
            <person name="van der Merwe N.A."/>
            <person name="Wingfield M.J."/>
            <person name="Wingfield B.D."/>
        </authorList>
    </citation>
    <scope>NUCLEOTIDE SEQUENCE [LARGE SCALE GENOMIC DNA]</scope>
    <source>
        <strain evidence="8 9">CMW 18300</strain>
    </source>
</reference>
<dbReference type="EMBL" id="JAWRVE010000179">
    <property type="protein sequence ID" value="KAL1850987.1"/>
    <property type="molecule type" value="Genomic_DNA"/>
</dbReference>
<evidence type="ECO:0000256" key="1">
    <source>
        <dbReference type="ARBA" id="ARBA00001974"/>
    </source>
</evidence>